<feature type="domain" description="RecA family profile 2" evidence="13">
    <location>
        <begin position="201"/>
        <end position="274"/>
    </location>
</feature>
<comment type="subcellular location">
    <subcellularLocation>
        <location evidence="9">Cytoplasm</location>
    </subcellularLocation>
</comment>
<dbReference type="GO" id="GO:0005524">
    <property type="term" value="F:ATP binding"/>
    <property type="evidence" value="ECO:0007669"/>
    <property type="project" value="UniProtKB-UniRule"/>
</dbReference>
<dbReference type="InterPro" id="IPR003593">
    <property type="entry name" value="AAA+_ATPase"/>
</dbReference>
<dbReference type="InterPro" id="IPR049428">
    <property type="entry name" value="RecA-like_N"/>
</dbReference>
<dbReference type="Gene3D" id="3.40.50.300">
    <property type="entry name" value="P-loop containing nucleotide triphosphate hydrolases"/>
    <property type="match status" value="1"/>
</dbReference>
<evidence type="ECO:0000256" key="10">
    <source>
        <dbReference type="RuleBase" id="RU000526"/>
    </source>
</evidence>
<evidence type="ECO:0000256" key="1">
    <source>
        <dbReference type="ARBA" id="ARBA00009391"/>
    </source>
</evidence>
<dbReference type="InterPro" id="IPR020587">
    <property type="entry name" value="RecA_monomer-monomer_interface"/>
</dbReference>
<evidence type="ECO:0000256" key="7">
    <source>
        <dbReference type="ARBA" id="ARBA00023236"/>
    </source>
</evidence>
<evidence type="ECO:0000259" key="13">
    <source>
        <dbReference type="PROSITE" id="PS50163"/>
    </source>
</evidence>
<evidence type="ECO:0000256" key="3">
    <source>
        <dbReference type="ARBA" id="ARBA00022741"/>
    </source>
</evidence>
<protein>
    <recommendedName>
        <fullName evidence="2 9">Protein RecA</fullName>
    </recommendedName>
    <alternativeName>
        <fullName evidence="8 9">Recombinase A</fullName>
    </alternativeName>
</protein>
<keyword evidence="3 9" id="KW-0547">Nucleotide-binding</keyword>
<dbReference type="SUPFAM" id="SSF54752">
    <property type="entry name" value="RecA protein, C-terminal domain"/>
    <property type="match status" value="1"/>
</dbReference>
<dbReference type="GO" id="GO:0009432">
    <property type="term" value="P:SOS response"/>
    <property type="evidence" value="ECO:0007669"/>
    <property type="project" value="UniProtKB-UniRule"/>
</dbReference>
<keyword evidence="4 9" id="KW-0067">ATP-binding</keyword>
<dbReference type="AlphaFoldDB" id="A0A7D5YGR0"/>
<name>A0A7D5YGR0_9ACTN</name>
<dbReference type="PANTHER" id="PTHR45900:SF1">
    <property type="entry name" value="MITOCHONDRIAL DNA REPAIR PROTEIN RECA HOMOLOG-RELATED"/>
    <property type="match status" value="1"/>
</dbReference>
<evidence type="ECO:0000259" key="12">
    <source>
        <dbReference type="PROSITE" id="PS50162"/>
    </source>
</evidence>
<dbReference type="InterPro" id="IPR049261">
    <property type="entry name" value="RecA-like_C"/>
</dbReference>
<dbReference type="NCBIfam" id="TIGR02012">
    <property type="entry name" value="tigrfam_recA"/>
    <property type="match status" value="1"/>
</dbReference>
<organism evidence="14">
    <name type="scientific">Micromonospora carbonacea</name>
    <dbReference type="NCBI Taxonomy" id="47853"/>
    <lineage>
        <taxon>Bacteria</taxon>
        <taxon>Bacillati</taxon>
        <taxon>Actinomycetota</taxon>
        <taxon>Actinomycetes</taxon>
        <taxon>Micromonosporales</taxon>
        <taxon>Micromonosporaceae</taxon>
        <taxon>Micromonospora</taxon>
    </lineage>
</organism>
<evidence type="ECO:0000256" key="9">
    <source>
        <dbReference type="HAMAP-Rule" id="MF_00268"/>
    </source>
</evidence>
<comment type="similarity">
    <text evidence="1 9 11">Belongs to the RecA family.</text>
</comment>
<dbReference type="SMART" id="SM00382">
    <property type="entry name" value="AAA"/>
    <property type="match status" value="1"/>
</dbReference>
<gene>
    <name evidence="9 14" type="primary">recA</name>
    <name evidence="14" type="ORF">HZU44_07715</name>
</gene>
<accession>A0A7D5YGR0</accession>
<evidence type="ECO:0000313" key="14">
    <source>
        <dbReference type="EMBL" id="QLJ99955.1"/>
    </source>
</evidence>
<dbReference type="GO" id="GO:0006310">
    <property type="term" value="P:DNA recombination"/>
    <property type="evidence" value="ECO:0007669"/>
    <property type="project" value="UniProtKB-UniRule"/>
</dbReference>
<dbReference type="FunFam" id="3.40.50.300:FF:000087">
    <property type="entry name" value="Recombinase RecA"/>
    <property type="match status" value="1"/>
</dbReference>
<dbReference type="GO" id="GO:0003697">
    <property type="term" value="F:single-stranded DNA binding"/>
    <property type="evidence" value="ECO:0007669"/>
    <property type="project" value="UniProtKB-UniRule"/>
</dbReference>
<dbReference type="Pfam" id="PF21096">
    <property type="entry name" value="RecA_C"/>
    <property type="match status" value="1"/>
</dbReference>
<keyword evidence="9 10" id="KW-0234">DNA repair</keyword>
<dbReference type="PROSITE" id="PS50163">
    <property type="entry name" value="RECA_3"/>
    <property type="match status" value="1"/>
</dbReference>
<sequence>MAAGPDREKALDLALAQIDKQFGKGSVMRLGERPVVQTSVIPTGSIALDVALGVGGLPRGRVVEIYGPESSGKTTVALHAVANAQRAGGIAAFIDAEHALDPEYAKALGVDTDALLVSQPDTGEQALEIADMLVRSGAIDIVVIDSVAALVPRAEIEGEMGDSHVGLQARLMSQALRKITGVLNNTGTTAIFINQLREKIGVMFGSPETTTGGRALKFYASVRLDVRRIESLKDGTDVVGNRTRVKVVKNKVAAPFKQAEFDIMYGKGISREGSLIDVGVEQAIIRKSGAWYTYDGDQLGQGKEKAREFLRENPDVAAEIEKKILEKLGVGVGAGDAAGGPELPPVDF</sequence>
<evidence type="ECO:0000256" key="5">
    <source>
        <dbReference type="ARBA" id="ARBA00023125"/>
    </source>
</evidence>
<comment type="function">
    <text evidence="9">Can catalyze the hydrolysis of ATP in the presence of single-stranded DNA, the ATP-dependent uptake of single-stranded DNA by duplex DNA, and the ATP-dependent hybridization of homologous single-stranded DNAs. It interacts with LexA causing its activation and leading to its autocatalytic cleavage.</text>
</comment>
<dbReference type="InterPro" id="IPR027417">
    <property type="entry name" value="P-loop_NTPase"/>
</dbReference>
<dbReference type="PROSITE" id="PS50162">
    <property type="entry name" value="RECA_2"/>
    <property type="match status" value="1"/>
</dbReference>
<feature type="domain" description="RecA family profile 1" evidence="12">
    <location>
        <begin position="37"/>
        <end position="196"/>
    </location>
</feature>
<dbReference type="EMBL" id="CP058905">
    <property type="protein sequence ID" value="QLJ99955.1"/>
    <property type="molecule type" value="Genomic_DNA"/>
</dbReference>
<dbReference type="GO" id="GO:0005829">
    <property type="term" value="C:cytosol"/>
    <property type="evidence" value="ECO:0007669"/>
    <property type="project" value="TreeGrafter"/>
</dbReference>
<reference evidence="14" key="1">
    <citation type="submission" date="2020-08" db="EMBL/GenBank/DDBJ databases">
        <title>A bifunctional nitrone conjugated secondary metabolite targeting the ribosome.</title>
        <authorList>
            <person name="Limbrick E.M."/>
            <person name="Graf M."/>
            <person name="Derewacz D.K."/>
            <person name="Nguyen F."/>
            <person name="Spraggins J.M."/>
            <person name="Wieland M."/>
            <person name="Ynigez-Gutierrez A.E."/>
            <person name="Reisman B.J."/>
            <person name="Zinshteyn B."/>
            <person name="McCulloch K."/>
            <person name="Iverson T.M."/>
            <person name="Green R."/>
            <person name="Wilson D.N."/>
            <person name="Bachmann B.O."/>
        </authorList>
    </citation>
    <scope>NUCLEOTIDE SEQUENCE</scope>
    <source>
        <strain evidence="14">Africana</strain>
    </source>
</reference>
<keyword evidence="5 9" id="KW-0238">DNA-binding</keyword>
<dbReference type="CDD" id="cd00983">
    <property type="entry name" value="RecA"/>
    <property type="match status" value="1"/>
</dbReference>
<keyword evidence="7 9" id="KW-0742">SOS response</keyword>
<dbReference type="GO" id="GO:0006281">
    <property type="term" value="P:DNA repair"/>
    <property type="evidence" value="ECO:0007669"/>
    <property type="project" value="UniProtKB-UniRule"/>
</dbReference>
<dbReference type="GO" id="GO:0003684">
    <property type="term" value="F:damaged DNA binding"/>
    <property type="evidence" value="ECO:0007669"/>
    <property type="project" value="UniProtKB-UniRule"/>
</dbReference>
<dbReference type="PRINTS" id="PR00142">
    <property type="entry name" value="RECA"/>
</dbReference>
<dbReference type="InterPro" id="IPR020584">
    <property type="entry name" value="DNA_recomb/repair_RecA_CS"/>
</dbReference>
<keyword evidence="9" id="KW-0963">Cytoplasm</keyword>
<keyword evidence="6 9" id="KW-0233">DNA recombination</keyword>
<dbReference type="HAMAP" id="MF_00268">
    <property type="entry name" value="RecA"/>
    <property type="match status" value="1"/>
</dbReference>
<dbReference type="Pfam" id="PF00154">
    <property type="entry name" value="RecA_N"/>
    <property type="match status" value="1"/>
</dbReference>
<dbReference type="SUPFAM" id="SSF52540">
    <property type="entry name" value="P-loop containing nucleoside triphosphate hydrolases"/>
    <property type="match status" value="1"/>
</dbReference>
<dbReference type="InterPro" id="IPR013765">
    <property type="entry name" value="DNA_recomb/repair_RecA"/>
</dbReference>
<evidence type="ECO:0000256" key="11">
    <source>
        <dbReference type="RuleBase" id="RU004527"/>
    </source>
</evidence>
<dbReference type="PANTHER" id="PTHR45900">
    <property type="entry name" value="RECA"/>
    <property type="match status" value="1"/>
</dbReference>
<dbReference type="PROSITE" id="PS00321">
    <property type="entry name" value="RECA_1"/>
    <property type="match status" value="1"/>
</dbReference>
<evidence type="ECO:0000256" key="4">
    <source>
        <dbReference type="ARBA" id="ARBA00022840"/>
    </source>
</evidence>
<proteinExistence type="inferred from homology"/>
<dbReference type="InterPro" id="IPR023400">
    <property type="entry name" value="RecA_C_sf"/>
</dbReference>
<evidence type="ECO:0000256" key="6">
    <source>
        <dbReference type="ARBA" id="ARBA00023172"/>
    </source>
</evidence>
<keyword evidence="9 11" id="KW-0227">DNA damage</keyword>
<feature type="binding site" evidence="9">
    <location>
        <begin position="67"/>
        <end position="74"/>
    </location>
    <ligand>
        <name>ATP</name>
        <dbReference type="ChEBI" id="CHEBI:30616"/>
    </ligand>
</feature>
<evidence type="ECO:0000256" key="2">
    <source>
        <dbReference type="ARBA" id="ARBA00015553"/>
    </source>
</evidence>
<evidence type="ECO:0000256" key="8">
    <source>
        <dbReference type="ARBA" id="ARBA00033319"/>
    </source>
</evidence>
<dbReference type="InterPro" id="IPR020588">
    <property type="entry name" value="RecA_ATP-bd"/>
</dbReference>
<dbReference type="GO" id="GO:0140664">
    <property type="term" value="F:ATP-dependent DNA damage sensor activity"/>
    <property type="evidence" value="ECO:0007669"/>
    <property type="project" value="InterPro"/>
</dbReference>